<dbReference type="InterPro" id="IPR009659">
    <property type="entry name" value="DUF1249"/>
</dbReference>
<organism evidence="1 2">
    <name type="scientific">Idiomarina piscisalsi</name>
    <dbReference type="NCBI Taxonomy" id="1096243"/>
    <lineage>
        <taxon>Bacteria</taxon>
        <taxon>Pseudomonadati</taxon>
        <taxon>Pseudomonadota</taxon>
        <taxon>Gammaproteobacteria</taxon>
        <taxon>Alteromonadales</taxon>
        <taxon>Idiomarinaceae</taxon>
        <taxon>Idiomarina</taxon>
    </lineage>
</organism>
<dbReference type="PANTHER" id="PTHR38774">
    <property type="entry name" value="CYTOPLASMIC PROTEIN-RELATED"/>
    <property type="match status" value="1"/>
</dbReference>
<evidence type="ECO:0000313" key="1">
    <source>
        <dbReference type="EMBL" id="RUO66680.1"/>
    </source>
</evidence>
<dbReference type="Pfam" id="PF06853">
    <property type="entry name" value="DUF1249"/>
    <property type="match status" value="1"/>
</dbReference>
<sequence>MQQRYVVDVAELHRLNELNYAALLPFVPGDSDSAKSEVIIQAGEGLVFVVKRADSSRYTTDISIEQLKPSWADYLRAKMTVRLYHDVRMAEVLKTQGITKLEVHYRQPNKEMRHRDEKYQANQFLSDWLQLCRKQGRIQPELSESVQKFMPYYFK</sequence>
<gene>
    <name evidence="1" type="ORF">CWI73_05195</name>
</gene>
<reference evidence="1 2" key="1">
    <citation type="journal article" date="2011" name="Front. Microbiol.">
        <title>Genomic signatures of strain selection and enhancement in Bacillus atrophaeus var. globigii, a historical biowarfare simulant.</title>
        <authorList>
            <person name="Gibbons H.S."/>
            <person name="Broomall S.M."/>
            <person name="McNew L.A."/>
            <person name="Daligault H."/>
            <person name="Chapman C."/>
            <person name="Bruce D."/>
            <person name="Karavis M."/>
            <person name="Krepps M."/>
            <person name="McGregor P.A."/>
            <person name="Hong C."/>
            <person name="Park K.H."/>
            <person name="Akmal A."/>
            <person name="Feldman A."/>
            <person name="Lin J.S."/>
            <person name="Chang W.E."/>
            <person name="Higgs B.W."/>
            <person name="Demirev P."/>
            <person name="Lindquist J."/>
            <person name="Liem A."/>
            <person name="Fochler E."/>
            <person name="Read T.D."/>
            <person name="Tapia R."/>
            <person name="Johnson S."/>
            <person name="Bishop-Lilly K.A."/>
            <person name="Detter C."/>
            <person name="Han C."/>
            <person name="Sozhamannan S."/>
            <person name="Rosenzweig C.N."/>
            <person name="Skowronski E.W."/>
        </authorList>
    </citation>
    <scope>NUCLEOTIDE SEQUENCE [LARGE SCALE GENOMIC DNA]</scope>
    <source>
        <strain evidence="1 2">TPS4-2</strain>
    </source>
</reference>
<dbReference type="PANTHER" id="PTHR38774:SF1">
    <property type="entry name" value="CYTOPLASMIC PROTEIN"/>
    <property type="match status" value="1"/>
</dbReference>
<dbReference type="RefSeq" id="WP_053954163.1">
    <property type="nucleotide sequence ID" value="NZ_JBHUMT010000013.1"/>
</dbReference>
<dbReference type="AlphaFoldDB" id="A0A432YTN5"/>
<dbReference type="Proteomes" id="UP000288361">
    <property type="component" value="Unassembled WGS sequence"/>
</dbReference>
<name>A0A432YTN5_9GAMM</name>
<dbReference type="EMBL" id="PIQA01000003">
    <property type="protein sequence ID" value="RUO66680.1"/>
    <property type="molecule type" value="Genomic_DNA"/>
</dbReference>
<proteinExistence type="predicted"/>
<evidence type="ECO:0000313" key="2">
    <source>
        <dbReference type="Proteomes" id="UP000288361"/>
    </source>
</evidence>
<accession>A0A432YTN5</accession>
<protein>
    <submittedName>
        <fullName evidence="1">DUF1249 domain-containing protein</fullName>
    </submittedName>
</protein>
<comment type="caution">
    <text evidence="1">The sequence shown here is derived from an EMBL/GenBank/DDBJ whole genome shotgun (WGS) entry which is preliminary data.</text>
</comment>